<name>A0AAW5RYI9_MYCBC</name>
<evidence type="ECO:0000313" key="2">
    <source>
        <dbReference type="Proteomes" id="UP001207588"/>
    </source>
</evidence>
<comment type="caution">
    <text evidence="1">The sequence shown here is derived from an EMBL/GenBank/DDBJ whole genome shotgun (WGS) entry which is preliminary data.</text>
</comment>
<dbReference type="Proteomes" id="UP001207588">
    <property type="component" value="Unassembled WGS sequence"/>
</dbReference>
<dbReference type="EMBL" id="JACKTG010000003">
    <property type="protein sequence ID" value="MCV6987757.1"/>
    <property type="molecule type" value="Genomic_DNA"/>
</dbReference>
<dbReference type="RefSeq" id="WP_139800220.1">
    <property type="nucleotide sequence ID" value="NZ_JACKTG010000003.1"/>
</dbReference>
<gene>
    <name evidence="1" type="ORF">H7I91_00290</name>
</gene>
<sequence length="64" mass="7227">MDAKLALATHASLEAQIDLLLQNYPESDDCSHGVPLQVDCYPREQKYPSNWGDAVERGLLRRDL</sequence>
<evidence type="ECO:0000313" key="1">
    <source>
        <dbReference type="EMBL" id="MCV6987757.1"/>
    </source>
</evidence>
<reference evidence="1" key="2">
    <citation type="journal article" date="2022" name="BMC Genomics">
        <title>Comparative genome analysis of mycobacteria focusing on tRNA and non-coding RNA.</title>
        <authorList>
            <person name="Behra P.R.K."/>
            <person name="Pettersson B.M.F."/>
            <person name="Ramesh M."/>
            <person name="Das S."/>
            <person name="Dasgupta S."/>
            <person name="Kirsebom L.A."/>
        </authorList>
    </citation>
    <scope>NUCLEOTIDE SEQUENCE</scope>
    <source>
        <strain evidence="1">DSM 45439</strain>
    </source>
</reference>
<protein>
    <submittedName>
        <fullName evidence="1">Uncharacterized protein</fullName>
    </submittedName>
</protein>
<dbReference type="AlphaFoldDB" id="A0AAW5RYI9"/>
<organism evidence="1 2">
    <name type="scientific">Mycobacterium bouchedurhonense</name>
    <dbReference type="NCBI Taxonomy" id="701041"/>
    <lineage>
        <taxon>Bacteria</taxon>
        <taxon>Bacillati</taxon>
        <taxon>Actinomycetota</taxon>
        <taxon>Actinomycetes</taxon>
        <taxon>Mycobacteriales</taxon>
        <taxon>Mycobacteriaceae</taxon>
        <taxon>Mycobacterium</taxon>
        <taxon>Mycobacterium avium complex (MAC)</taxon>
    </lineage>
</organism>
<accession>A0AAW5RYI9</accession>
<reference evidence="1" key="1">
    <citation type="submission" date="2020-07" db="EMBL/GenBank/DDBJ databases">
        <authorList>
            <person name="Pettersson B.M.F."/>
            <person name="Behra P.R.K."/>
            <person name="Ramesh M."/>
            <person name="Das S."/>
            <person name="Dasgupta S."/>
            <person name="Kirsebom L.A."/>
        </authorList>
    </citation>
    <scope>NUCLEOTIDE SEQUENCE</scope>
    <source>
        <strain evidence="1">DSM 45439</strain>
    </source>
</reference>
<proteinExistence type="predicted"/>